<reference evidence="2 3" key="1">
    <citation type="submission" date="2022-08" db="EMBL/GenBank/DDBJ databases">
        <title>Reclassification of Massilia species as members of the genera Telluria, Duganella, Pseudoduganella, Mokoshia gen. nov. and Zemynaea gen. nov. using orthogonal and non-orthogonal genome-based approaches.</title>
        <authorList>
            <person name="Bowman J.P."/>
        </authorList>
    </citation>
    <scope>NUCLEOTIDE SEQUENCE [LARGE SCALE GENOMIC DNA]</scope>
    <source>
        <strain evidence="2 3">JCM 31316</strain>
    </source>
</reference>
<dbReference type="Proteomes" id="UP001204151">
    <property type="component" value="Unassembled WGS sequence"/>
</dbReference>
<keyword evidence="1" id="KW-0732">Signal</keyword>
<gene>
    <name evidence="2" type="ORF">NX784_26590</name>
</gene>
<evidence type="ECO:0000313" key="2">
    <source>
        <dbReference type="EMBL" id="MCS0585161.1"/>
    </source>
</evidence>
<proteinExistence type="predicted"/>
<accession>A0ABT1ZZ05</accession>
<dbReference type="PROSITE" id="PS51257">
    <property type="entry name" value="PROKAR_LIPOPROTEIN"/>
    <property type="match status" value="1"/>
</dbReference>
<evidence type="ECO:0008006" key="4">
    <source>
        <dbReference type="Google" id="ProtNLM"/>
    </source>
</evidence>
<protein>
    <recommendedName>
        <fullName evidence="4">Lipoprotein</fullName>
    </recommendedName>
</protein>
<comment type="caution">
    <text evidence="2">The sequence shown here is derived from an EMBL/GenBank/DDBJ whole genome shotgun (WGS) entry which is preliminary data.</text>
</comment>
<evidence type="ECO:0000313" key="3">
    <source>
        <dbReference type="Proteomes" id="UP001204151"/>
    </source>
</evidence>
<feature type="signal peptide" evidence="1">
    <location>
        <begin position="1"/>
        <end position="20"/>
    </location>
</feature>
<sequence length="342" mass="34319">MKSKHTFAAIGCLFVLSACGGGGGGGGGDVGSAAASTPAPAAAPTITAIASIDASKAAENSFSASHLVSAWPSAVPDMLNGVSIAPVDAGLIAPVFDLLKRAYSQQDASLLTGVTRSYSCTEGGSIAVEATQHDPLTPTAGDTWKFTSTNCGASGTIQNGTISAKVTDAAGNLFQSTSGAMTLDVAFGNYSSLQGGVTTVVDGGMKVSVSKMGLNSSTFTTTGTSLQQTIQQSGTTIATRTLSSFSVTGSKEGSLLTSAANFSLSGHSNRLGQFAYTVRNLTPFTTTATVTPTSGALVVSGAGSSVTMTVSPDSVRLDHSDNANGTITSTVTRTWNDFLGDY</sequence>
<dbReference type="RefSeq" id="WP_258819690.1">
    <property type="nucleotide sequence ID" value="NZ_JANUGW010000029.1"/>
</dbReference>
<organism evidence="2 3">
    <name type="scientific">Massilia pinisoli</name>
    <dbReference type="NCBI Taxonomy" id="1772194"/>
    <lineage>
        <taxon>Bacteria</taxon>
        <taxon>Pseudomonadati</taxon>
        <taxon>Pseudomonadota</taxon>
        <taxon>Betaproteobacteria</taxon>
        <taxon>Burkholderiales</taxon>
        <taxon>Oxalobacteraceae</taxon>
        <taxon>Telluria group</taxon>
        <taxon>Massilia</taxon>
    </lineage>
</organism>
<feature type="chain" id="PRO_5046588558" description="Lipoprotein" evidence="1">
    <location>
        <begin position="21"/>
        <end position="342"/>
    </location>
</feature>
<keyword evidence="3" id="KW-1185">Reference proteome</keyword>
<name>A0ABT1ZZ05_9BURK</name>
<dbReference type="EMBL" id="JANUGW010000029">
    <property type="protein sequence ID" value="MCS0585161.1"/>
    <property type="molecule type" value="Genomic_DNA"/>
</dbReference>
<evidence type="ECO:0000256" key="1">
    <source>
        <dbReference type="SAM" id="SignalP"/>
    </source>
</evidence>